<dbReference type="EMBL" id="WKJK01000002">
    <property type="protein sequence ID" value="MRW89020.1"/>
    <property type="molecule type" value="Genomic_DNA"/>
</dbReference>
<dbReference type="RefSeq" id="WP_154373132.1">
    <property type="nucleotide sequence ID" value="NZ_WKJK01000002.1"/>
</dbReference>
<dbReference type="Proteomes" id="UP000433309">
    <property type="component" value="Unassembled WGS sequence"/>
</dbReference>
<keyword evidence="1" id="KW-0812">Transmembrane</keyword>
<protein>
    <submittedName>
        <fullName evidence="2">Uncharacterized protein</fullName>
    </submittedName>
</protein>
<dbReference type="AlphaFoldDB" id="A0A6I2KUF5"/>
<gene>
    <name evidence="2" type="ORF">GJ699_03390</name>
</gene>
<evidence type="ECO:0000313" key="2">
    <source>
        <dbReference type="EMBL" id="MRW89020.1"/>
    </source>
</evidence>
<feature type="transmembrane region" description="Helical" evidence="1">
    <location>
        <begin position="36"/>
        <end position="53"/>
    </location>
</feature>
<organism evidence="2 3">
    <name type="scientific">Duganella guangzhouensis</name>
    <dbReference type="NCBI Taxonomy" id="2666084"/>
    <lineage>
        <taxon>Bacteria</taxon>
        <taxon>Pseudomonadati</taxon>
        <taxon>Pseudomonadota</taxon>
        <taxon>Betaproteobacteria</taxon>
        <taxon>Burkholderiales</taxon>
        <taxon>Oxalobacteraceae</taxon>
        <taxon>Telluria group</taxon>
        <taxon>Duganella</taxon>
    </lineage>
</organism>
<reference evidence="2 3" key="1">
    <citation type="submission" date="2019-11" db="EMBL/GenBank/DDBJ databases">
        <title>Novel species isolated from a subtropical stream in China.</title>
        <authorList>
            <person name="Lu H."/>
        </authorList>
    </citation>
    <scope>NUCLEOTIDE SEQUENCE [LARGE SCALE GENOMIC DNA]</scope>
    <source>
        <strain evidence="2 3">FT80W</strain>
    </source>
</reference>
<proteinExistence type="predicted"/>
<name>A0A6I2KUF5_9BURK</name>
<evidence type="ECO:0000313" key="3">
    <source>
        <dbReference type="Proteomes" id="UP000433309"/>
    </source>
</evidence>
<accession>A0A6I2KUF5</accession>
<keyword evidence="3" id="KW-1185">Reference proteome</keyword>
<comment type="caution">
    <text evidence="2">The sequence shown here is derived from an EMBL/GenBank/DDBJ whole genome shotgun (WGS) entry which is preliminary data.</text>
</comment>
<keyword evidence="1" id="KW-1133">Transmembrane helix</keyword>
<evidence type="ECO:0000256" key="1">
    <source>
        <dbReference type="SAM" id="Phobius"/>
    </source>
</evidence>
<sequence length="204" mass="22925">MRVLLAALFVFGSMLLTVGAIDSAFAHGPWPWWGKFAPAAVMLCALVAGLSLFNRRGAKPRRRVQTMAEHIADLESQGQLVRETYRATRAFGVEEFEDEGSHYFIELADGRVLYLSGQYLYDFEPISDDPELNQSRRFPCTEFEVLRHKDRGYVIDIHCAGQVLEPELIAPAFTQADWQRGVPEDGDIIDGKAYDALKLERTAG</sequence>
<keyword evidence="1" id="KW-0472">Membrane</keyword>